<evidence type="ECO:0000313" key="4">
    <source>
        <dbReference type="EMBL" id="CAK7220322.1"/>
    </source>
</evidence>
<feature type="domain" description="AMP-dependent synthetase/ligase" evidence="2">
    <location>
        <begin position="31"/>
        <end position="435"/>
    </location>
</feature>
<name>A0ABP0BLD6_9PEZI</name>
<feature type="region of interest" description="Disordered" evidence="1">
    <location>
        <begin position="397"/>
        <end position="417"/>
    </location>
</feature>
<gene>
    <name evidence="4" type="ORF">SEUCBS140593_004194</name>
</gene>
<comment type="caution">
    <text evidence="4">The sequence shown here is derived from an EMBL/GenBank/DDBJ whole genome shotgun (WGS) entry which is preliminary data.</text>
</comment>
<evidence type="ECO:0000259" key="3">
    <source>
        <dbReference type="Pfam" id="PF13193"/>
    </source>
</evidence>
<reference evidence="4 5" key="1">
    <citation type="submission" date="2024-01" db="EMBL/GenBank/DDBJ databases">
        <authorList>
            <person name="Allen C."/>
            <person name="Tagirdzhanova G."/>
        </authorList>
    </citation>
    <scope>NUCLEOTIDE SEQUENCE [LARGE SCALE GENOMIC DNA]</scope>
</reference>
<evidence type="ECO:0000259" key="2">
    <source>
        <dbReference type="Pfam" id="PF00501"/>
    </source>
</evidence>
<evidence type="ECO:0000313" key="5">
    <source>
        <dbReference type="Proteomes" id="UP001642482"/>
    </source>
</evidence>
<dbReference type="InterPro" id="IPR000873">
    <property type="entry name" value="AMP-dep_synth/lig_dom"/>
</dbReference>
<dbReference type="PANTHER" id="PTHR24096">
    <property type="entry name" value="LONG-CHAIN-FATTY-ACID--COA LIGASE"/>
    <property type="match status" value="1"/>
</dbReference>
<accession>A0ABP0BLD6</accession>
<evidence type="ECO:0000256" key="1">
    <source>
        <dbReference type="SAM" id="MobiDB-lite"/>
    </source>
</evidence>
<dbReference type="CDD" id="cd05911">
    <property type="entry name" value="Firefly_Luc_like"/>
    <property type="match status" value="1"/>
</dbReference>
<dbReference type="InterPro" id="IPR045851">
    <property type="entry name" value="AMP-bd_C_sf"/>
</dbReference>
<dbReference type="Proteomes" id="UP001642482">
    <property type="component" value="Unassembled WGS sequence"/>
</dbReference>
<keyword evidence="5" id="KW-1185">Reference proteome</keyword>
<dbReference type="Gene3D" id="3.30.300.30">
    <property type="match status" value="1"/>
</dbReference>
<feature type="domain" description="AMP-binding enzyme C-terminal" evidence="3">
    <location>
        <begin position="493"/>
        <end position="568"/>
    </location>
</feature>
<dbReference type="Pfam" id="PF13193">
    <property type="entry name" value="AMP-binding_C"/>
    <property type="match status" value="1"/>
</dbReference>
<dbReference type="Pfam" id="PF00501">
    <property type="entry name" value="AMP-binding"/>
    <property type="match status" value="1"/>
</dbReference>
<dbReference type="SUPFAM" id="SSF56801">
    <property type="entry name" value="Acetyl-CoA synthetase-like"/>
    <property type="match status" value="1"/>
</dbReference>
<dbReference type="InterPro" id="IPR020845">
    <property type="entry name" value="AMP-binding_CS"/>
</dbReference>
<dbReference type="PANTHER" id="PTHR24096:SF424">
    <property type="entry name" value="ACETYL-COA SYNTHETASE-LIKE PROTEIN-RELATED"/>
    <property type="match status" value="1"/>
</dbReference>
<dbReference type="PROSITE" id="PS00455">
    <property type="entry name" value="AMP_BINDING"/>
    <property type="match status" value="1"/>
</dbReference>
<dbReference type="EMBL" id="CAWUHD010000035">
    <property type="protein sequence ID" value="CAK7220322.1"/>
    <property type="molecule type" value="Genomic_DNA"/>
</dbReference>
<protein>
    <recommendedName>
        <fullName evidence="6">4-coumarate-CoA ligase</fullName>
    </recommendedName>
</protein>
<proteinExistence type="predicted"/>
<evidence type="ECO:0008006" key="6">
    <source>
        <dbReference type="Google" id="ProtNLM"/>
    </source>
</evidence>
<sequence>MTIVSRHTEAVPHCSLQQWIFGSSQGPLVDKKFMIDADRPDTHYVTKSDYRFLAKRVALGLQDADLARGDRVLLFSGNDIYFPPIFLGILMAGGVFSGANPTFVARELAYQLRDSGAKILITAANSLATALEAADTVGLPRSQVYVLDEVSDAPPAVAAADKPPQQPLPKNAGGARHWLDLLQGNFRRALVWDWTEPENPEKTTCCLNYSSGTTGVPKGVEISHRAYVANCVGVVAVGSNEPDVLAQRERSVGLCFLPLYHAYGQTYFVANFAHMDIPVYLMPKFDFVKMLEHIQKFRITNLTLVPPIAVALSKHPLVKKFDLSSVEFVGCGAAPLAQESVLAVQRLWPEGTLSVRQGWGMTEVTCTCLGWHTDTEAEGGSVGELAPNCSARLVEVDDGTGSSSATDGGAPRYITEPNKPGELWVSGPTLMTGYWNNPKATASTIYTDPDGTRWLKTGDIAYVNRYESGGAFYVVDRRKELIKVKGNQVAPAELEAVLIERPDVVDAAVIGVQVNGEERPRAYIVRVPGTSPTGEEIANWMAARVAPYKRLAGGVVFIDNIPKNPSGKILRKILRDQAANEERPMSKL</sequence>
<dbReference type="InterPro" id="IPR042099">
    <property type="entry name" value="ANL_N_sf"/>
</dbReference>
<feature type="compositionally biased region" description="Low complexity" evidence="1">
    <location>
        <begin position="399"/>
        <end position="410"/>
    </location>
</feature>
<dbReference type="Gene3D" id="3.40.50.12780">
    <property type="entry name" value="N-terminal domain of ligase-like"/>
    <property type="match status" value="1"/>
</dbReference>
<organism evidence="4 5">
    <name type="scientific">Sporothrix eucalyptigena</name>
    <dbReference type="NCBI Taxonomy" id="1812306"/>
    <lineage>
        <taxon>Eukaryota</taxon>
        <taxon>Fungi</taxon>
        <taxon>Dikarya</taxon>
        <taxon>Ascomycota</taxon>
        <taxon>Pezizomycotina</taxon>
        <taxon>Sordariomycetes</taxon>
        <taxon>Sordariomycetidae</taxon>
        <taxon>Ophiostomatales</taxon>
        <taxon>Ophiostomataceae</taxon>
        <taxon>Sporothrix</taxon>
    </lineage>
</organism>
<dbReference type="InterPro" id="IPR025110">
    <property type="entry name" value="AMP-bd_C"/>
</dbReference>